<comment type="caution">
    <text evidence="1">The sequence shown here is derived from an EMBL/GenBank/DDBJ whole genome shotgun (WGS) entry which is preliminary data.</text>
</comment>
<proteinExistence type="predicted"/>
<name>A0A4Q2UF27_9HYPH</name>
<dbReference type="Proteomes" id="UP000290759">
    <property type="component" value="Unassembled WGS sequence"/>
</dbReference>
<organism evidence="1 2">
    <name type="scientific">Lichenibacterium minor</name>
    <dbReference type="NCBI Taxonomy" id="2316528"/>
    <lineage>
        <taxon>Bacteria</taxon>
        <taxon>Pseudomonadati</taxon>
        <taxon>Pseudomonadota</taxon>
        <taxon>Alphaproteobacteria</taxon>
        <taxon>Hyphomicrobiales</taxon>
        <taxon>Lichenihabitantaceae</taxon>
        <taxon>Lichenibacterium</taxon>
    </lineage>
</organism>
<evidence type="ECO:0000313" key="2">
    <source>
        <dbReference type="Proteomes" id="UP000290759"/>
    </source>
</evidence>
<sequence length="75" mass="8411">MSRLGGYRIIDAALDTVIDGLRRNPFGFDKFESDLFSFRYARTAQMGGVPPLYVIFTIEADRTVTLVHVEEIAAV</sequence>
<keyword evidence="2" id="KW-1185">Reference proteome</keyword>
<accession>A0A4Q2UF27</accession>
<reference evidence="1 2" key="1">
    <citation type="submission" date="2018-12" db="EMBL/GenBank/DDBJ databases">
        <authorList>
            <person name="Grouzdev D.S."/>
            <person name="Krutkina M.S."/>
        </authorList>
    </citation>
    <scope>NUCLEOTIDE SEQUENCE [LARGE SCALE GENOMIC DNA]</scope>
    <source>
        <strain evidence="1 2">RmlP026</strain>
    </source>
</reference>
<dbReference type="EMBL" id="QYBB01000002">
    <property type="protein sequence ID" value="RYC33405.1"/>
    <property type="molecule type" value="Genomic_DNA"/>
</dbReference>
<evidence type="ECO:0000313" key="1">
    <source>
        <dbReference type="EMBL" id="RYC33405.1"/>
    </source>
</evidence>
<dbReference type="RefSeq" id="WP_129223264.1">
    <property type="nucleotide sequence ID" value="NZ_QYBB01000002.1"/>
</dbReference>
<dbReference type="AlphaFoldDB" id="A0A4Q2UF27"/>
<reference evidence="1 2" key="2">
    <citation type="submission" date="2019-02" db="EMBL/GenBank/DDBJ databases">
        <title>'Lichenibacterium ramalinii' gen. nov. sp. nov., 'Lichenibacterium minor' gen. nov. sp. nov.</title>
        <authorList>
            <person name="Pankratov T."/>
        </authorList>
    </citation>
    <scope>NUCLEOTIDE SEQUENCE [LARGE SCALE GENOMIC DNA]</scope>
    <source>
        <strain evidence="1 2">RmlP026</strain>
    </source>
</reference>
<protein>
    <submittedName>
        <fullName evidence="1">Uncharacterized protein</fullName>
    </submittedName>
</protein>
<gene>
    <name evidence="1" type="ORF">D3273_02720</name>
</gene>
<dbReference type="OrthoDB" id="8481482at2"/>